<dbReference type="GO" id="GO:0000981">
    <property type="term" value="F:DNA-binding transcription factor activity, RNA polymerase II-specific"/>
    <property type="evidence" value="ECO:0007669"/>
    <property type="project" value="InterPro"/>
</dbReference>
<evidence type="ECO:0000313" key="6">
    <source>
        <dbReference type="Proteomes" id="UP000007796"/>
    </source>
</evidence>
<name>F0XL99_GROCL</name>
<dbReference type="InterPro" id="IPR004507">
    <property type="entry name" value="UbiX-like"/>
</dbReference>
<dbReference type="GeneID" id="25979483"/>
<dbReference type="OrthoDB" id="5237843at2759"/>
<dbReference type="RefSeq" id="XP_014170629.1">
    <property type="nucleotide sequence ID" value="XM_014315154.1"/>
</dbReference>
<evidence type="ECO:0000256" key="2">
    <source>
        <dbReference type="ARBA" id="ARBA00023242"/>
    </source>
</evidence>
<dbReference type="InterPro" id="IPR036864">
    <property type="entry name" value="Zn2-C6_fun-type_DNA-bd_sf"/>
</dbReference>
<organism evidence="6">
    <name type="scientific">Grosmannia clavigera (strain kw1407 / UAMH 11150)</name>
    <name type="common">Blue stain fungus</name>
    <name type="synonym">Graphiocladiella clavigera</name>
    <dbReference type="NCBI Taxonomy" id="655863"/>
    <lineage>
        <taxon>Eukaryota</taxon>
        <taxon>Fungi</taxon>
        <taxon>Dikarya</taxon>
        <taxon>Ascomycota</taxon>
        <taxon>Pezizomycotina</taxon>
        <taxon>Sordariomycetes</taxon>
        <taxon>Sordariomycetidae</taxon>
        <taxon>Ophiostomatales</taxon>
        <taxon>Ophiostomataceae</taxon>
        <taxon>Leptographium</taxon>
    </lineage>
</organism>
<dbReference type="CDD" id="cd12148">
    <property type="entry name" value="fungal_TF_MHR"/>
    <property type="match status" value="1"/>
</dbReference>
<gene>
    <name evidence="5" type="ORF">CMQ_6089</name>
</gene>
<feature type="region of interest" description="Disordered" evidence="3">
    <location>
        <begin position="112"/>
        <end position="148"/>
    </location>
</feature>
<dbReference type="Proteomes" id="UP000007796">
    <property type="component" value="Unassembled WGS sequence"/>
</dbReference>
<dbReference type="PROSITE" id="PS00463">
    <property type="entry name" value="ZN2_CY6_FUNGAL_1"/>
    <property type="match status" value="1"/>
</dbReference>
<keyword evidence="2" id="KW-0539">Nucleus</keyword>
<dbReference type="PROSITE" id="PS50048">
    <property type="entry name" value="ZN2_CY6_FUNGAL_2"/>
    <property type="match status" value="1"/>
</dbReference>
<feature type="region of interest" description="Disordered" evidence="3">
    <location>
        <begin position="1"/>
        <end position="29"/>
    </location>
</feature>
<dbReference type="EMBL" id="GL629794">
    <property type="protein sequence ID" value="EFX01147.1"/>
    <property type="molecule type" value="Genomic_DNA"/>
</dbReference>
<dbReference type="PANTHER" id="PTHR43374:SF1">
    <property type="entry name" value="FLAVIN PRENYLTRANSFERASE PAD1, MITOCHONDRIAL"/>
    <property type="match status" value="1"/>
</dbReference>
<keyword evidence="1" id="KW-0479">Metal-binding</keyword>
<protein>
    <submittedName>
        <fullName evidence="5">C6 zinc finger domain containing protein</fullName>
    </submittedName>
</protein>
<dbReference type="GO" id="GO:0008270">
    <property type="term" value="F:zinc ion binding"/>
    <property type="evidence" value="ECO:0007669"/>
    <property type="project" value="InterPro"/>
</dbReference>
<dbReference type="eggNOG" id="ENOG502SKG9">
    <property type="taxonomic scope" value="Eukaryota"/>
</dbReference>
<dbReference type="SMART" id="SM00906">
    <property type="entry name" value="Fungal_trans"/>
    <property type="match status" value="1"/>
</dbReference>
<feature type="domain" description="Zn(2)-C6 fungal-type" evidence="4">
    <location>
        <begin position="47"/>
        <end position="78"/>
    </location>
</feature>
<dbReference type="AlphaFoldDB" id="F0XL99"/>
<sequence length="694" mass="76277">MPRLPAMAPESRLNGADGRSTSTPVSVSASDLRRVLRDRQKARNRISCLPCRERKVRCNREHPCLTCIKRDHADLCIYTDAPFPARLSSVQPVPAVSTTPPASLASTAFRHAEPPNRQSPSLDHQQRPLDGAYAQPTQDSPSSSSGMPLLGGGSLLAIAREHDSETNGVDDDAGRGDVLENAVMPLLGVPGMDNNSRPGTSLQGDDLYADLPRDRELLDLFSIYRTRVHPFQLILADIEAVESELCAIINRRARSRGLSGADAQNAATVPVRRQFLCLVHAILATSGQFSDLSASDRSNISRRHVRCAFQMLMAENYLLQPFHEGAAWILSGSTIRMAISLGIHAASSCPKLGPPPVPAETARSIRLAIVWQDALLSLAFNRPPASHDMDSVQDLPVLDQRMDDGPMGLSYGHAMNWLCHLTLKHWQYAVSRPGDRAMDRYTNLFSDMDALEGALQDHLRSRDACHSIQAIQELYSFEVNMNFTISTFCRPILSKDGLQGLTKAEAELVLARLQDSLKRSVKAFIRTRSVTGYASRSWAFVHNGLTSALLLSFVKETRNEDESRQIQDELIKSLAEGDGILASESGASSGGDCARQMTIAHRKSLKALKALRKISEEERQRTVRPGLRGQPDTETGEDPMDCPENLAFAGNAMGMYQDPGTIEFDELLRSFDFGSALPIEAFDYITFDPMAPSF</sequence>
<dbReference type="HOGENOM" id="CLU_014095_2_1_1"/>
<dbReference type="InParanoid" id="F0XL99"/>
<reference evidence="5 6" key="1">
    <citation type="journal article" date="2011" name="Proc. Natl. Acad. Sci. U.S.A.">
        <title>Genome and transcriptome analyses of the mountain pine beetle-fungal symbiont Grosmannia clavigera, a lodgepole pine pathogen.</title>
        <authorList>
            <person name="DiGuistini S."/>
            <person name="Wang Y."/>
            <person name="Liao N.Y."/>
            <person name="Taylor G."/>
            <person name="Tanguay P."/>
            <person name="Feau N."/>
            <person name="Henrissat B."/>
            <person name="Chan S.K."/>
            <person name="Hesse-Orce U."/>
            <person name="Alamouti S.M."/>
            <person name="Tsui C.K.M."/>
            <person name="Docking R.T."/>
            <person name="Levasseur A."/>
            <person name="Haridas S."/>
            <person name="Robertson G."/>
            <person name="Birol I."/>
            <person name="Holt R.A."/>
            <person name="Marra M.A."/>
            <person name="Hamelin R.C."/>
            <person name="Hirst M."/>
            <person name="Jones S.J.M."/>
            <person name="Bohlmann J."/>
            <person name="Breuil C."/>
        </authorList>
    </citation>
    <scope>NUCLEOTIDE SEQUENCE [LARGE SCALE GENOMIC DNA]</scope>
    <source>
        <strain evidence="6">kw1407 / UAMH 11150</strain>
    </source>
</reference>
<evidence type="ECO:0000256" key="3">
    <source>
        <dbReference type="SAM" id="MobiDB-lite"/>
    </source>
</evidence>
<evidence type="ECO:0000313" key="5">
    <source>
        <dbReference type="EMBL" id="EFX01147.1"/>
    </source>
</evidence>
<dbReference type="GO" id="GO:0016831">
    <property type="term" value="F:carboxy-lyase activity"/>
    <property type="evidence" value="ECO:0007669"/>
    <property type="project" value="TreeGrafter"/>
</dbReference>
<keyword evidence="6" id="KW-1185">Reference proteome</keyword>
<evidence type="ECO:0000256" key="1">
    <source>
        <dbReference type="ARBA" id="ARBA00022723"/>
    </source>
</evidence>
<dbReference type="InterPro" id="IPR007219">
    <property type="entry name" value="XnlR_reg_dom"/>
</dbReference>
<accession>F0XL99</accession>
<proteinExistence type="predicted"/>
<dbReference type="CDD" id="cd00067">
    <property type="entry name" value="GAL4"/>
    <property type="match status" value="1"/>
</dbReference>
<evidence type="ECO:0000259" key="4">
    <source>
        <dbReference type="PROSITE" id="PS50048"/>
    </source>
</evidence>
<dbReference type="Gene3D" id="4.10.240.10">
    <property type="entry name" value="Zn(2)-C6 fungal-type DNA-binding domain"/>
    <property type="match status" value="1"/>
</dbReference>
<dbReference type="Pfam" id="PF00172">
    <property type="entry name" value="Zn_clus"/>
    <property type="match status" value="1"/>
</dbReference>
<dbReference type="PANTHER" id="PTHR43374">
    <property type="entry name" value="FLAVIN PRENYLTRANSFERASE"/>
    <property type="match status" value="1"/>
</dbReference>
<dbReference type="GO" id="GO:0003677">
    <property type="term" value="F:DNA binding"/>
    <property type="evidence" value="ECO:0007669"/>
    <property type="project" value="InterPro"/>
</dbReference>
<dbReference type="STRING" id="655863.F0XL99"/>
<dbReference type="InterPro" id="IPR001138">
    <property type="entry name" value="Zn2Cys6_DnaBD"/>
</dbReference>
<feature type="compositionally biased region" description="Polar residues" evidence="3">
    <location>
        <begin position="19"/>
        <end position="29"/>
    </location>
</feature>
<dbReference type="SUPFAM" id="SSF57701">
    <property type="entry name" value="Zn2/Cys6 DNA-binding domain"/>
    <property type="match status" value="1"/>
</dbReference>
<feature type="region of interest" description="Disordered" evidence="3">
    <location>
        <begin position="617"/>
        <end position="641"/>
    </location>
</feature>
<dbReference type="SMART" id="SM00066">
    <property type="entry name" value="GAL4"/>
    <property type="match status" value="1"/>
</dbReference>
<dbReference type="GO" id="GO:0006351">
    <property type="term" value="P:DNA-templated transcription"/>
    <property type="evidence" value="ECO:0007669"/>
    <property type="project" value="InterPro"/>
</dbReference>